<proteinExistence type="predicted"/>
<accession>A0ABZ0Z3L3</accession>
<dbReference type="Proteomes" id="UP001358193">
    <property type="component" value="Segment"/>
</dbReference>
<dbReference type="EMBL" id="OR769223">
    <property type="protein sequence ID" value="WQJ53797.1"/>
    <property type="molecule type" value="Genomic_DNA"/>
</dbReference>
<sequence length="57" mass="6599">MEDLLTTYDFLGSQLDKLVDLESKKNYTTNDTLKSAIAKYINMYSDIIIDICEKKCK</sequence>
<protein>
    <submittedName>
        <fullName evidence="1">Uncharacterized protein</fullName>
    </submittedName>
</protein>
<reference evidence="1 2" key="1">
    <citation type="submission" date="2023-11" db="EMBL/GenBank/DDBJ databases">
        <authorList>
            <person name="Cook R."/>
            <person name="Crisci M."/>
            <person name="Pye H."/>
            <person name="Adriaenssens E."/>
            <person name="Santini J."/>
        </authorList>
    </citation>
    <scope>NUCLEOTIDE SEQUENCE [LARGE SCALE GENOMIC DNA]</scope>
    <source>
        <strain evidence="1">Lak_Megaphage_Sonny</strain>
    </source>
</reference>
<evidence type="ECO:0000313" key="2">
    <source>
        <dbReference type="Proteomes" id="UP001358193"/>
    </source>
</evidence>
<organism evidence="1 2">
    <name type="scientific">phage Lak_Megaphage_Sonny</name>
    <dbReference type="NCBI Taxonomy" id="3109229"/>
    <lineage>
        <taxon>Viruses</taxon>
        <taxon>Duplodnaviria</taxon>
        <taxon>Heunggongvirae</taxon>
        <taxon>Uroviricota</taxon>
        <taxon>Caudoviricetes</taxon>
        <taxon>Caudoviricetes code 15 clade</taxon>
    </lineage>
</organism>
<keyword evidence="2" id="KW-1185">Reference proteome</keyword>
<name>A0ABZ0Z3L3_9CAUD</name>
<evidence type="ECO:0000313" key="1">
    <source>
        <dbReference type="EMBL" id="WQJ53797.1"/>
    </source>
</evidence>